<evidence type="ECO:0000313" key="2">
    <source>
        <dbReference type="Proteomes" id="UP000218102"/>
    </source>
</evidence>
<name>A0A2A3M796_PSEDL</name>
<dbReference type="AlphaFoldDB" id="A0A2A3M796"/>
<dbReference type="Proteomes" id="UP000218102">
    <property type="component" value="Unassembled WGS sequence"/>
</dbReference>
<comment type="caution">
    <text evidence="1">The sequence shown here is derived from an EMBL/GenBank/DDBJ whole genome shotgun (WGS) entry which is preliminary data.</text>
</comment>
<sequence length="78" mass="8037">MLPVLASSRVNPLPQGSHNIQHCGIPVGAGLPAKGPVQATQAPDLDHNLKCPTIPFRSVPNCASSMLDRALSCIANAA</sequence>
<organism evidence="1 2">
    <name type="scientific">Pseudomonas plecoglossicida</name>
    <dbReference type="NCBI Taxonomy" id="70775"/>
    <lineage>
        <taxon>Bacteria</taxon>
        <taxon>Pseudomonadati</taxon>
        <taxon>Pseudomonadota</taxon>
        <taxon>Gammaproteobacteria</taxon>
        <taxon>Pseudomonadales</taxon>
        <taxon>Pseudomonadaceae</taxon>
        <taxon>Pseudomonas</taxon>
    </lineage>
</organism>
<gene>
    <name evidence="1" type="ORF">CMV24_08950</name>
</gene>
<reference evidence="1 2" key="1">
    <citation type="submission" date="2017-09" db="EMBL/GenBank/DDBJ databases">
        <authorList>
            <person name="Ehlers B."/>
            <person name="Leendertz F.H."/>
        </authorList>
    </citation>
    <scope>NUCLEOTIDE SEQUENCE [LARGE SCALE GENOMIC DNA]</scope>
    <source>
        <strain evidence="1 2">DJ-1</strain>
    </source>
</reference>
<evidence type="ECO:0000313" key="1">
    <source>
        <dbReference type="EMBL" id="PBJ95958.1"/>
    </source>
</evidence>
<protein>
    <submittedName>
        <fullName evidence="1">Uncharacterized protein</fullName>
    </submittedName>
</protein>
<accession>A0A2A3M796</accession>
<dbReference type="EMBL" id="NTME01000007">
    <property type="protein sequence ID" value="PBJ95958.1"/>
    <property type="molecule type" value="Genomic_DNA"/>
</dbReference>
<proteinExistence type="predicted"/>